<dbReference type="HAMAP" id="MF_00048">
    <property type="entry name" value="UPF0102"/>
    <property type="match status" value="1"/>
</dbReference>
<dbReference type="InterPro" id="IPR003509">
    <property type="entry name" value="UPF0102_YraN-like"/>
</dbReference>
<dbReference type="PANTHER" id="PTHR34039">
    <property type="entry name" value="UPF0102 PROTEIN YRAN"/>
    <property type="match status" value="1"/>
</dbReference>
<sequence length="192" mass="21058">MCDNEFYQDGEDVYGKGQPASVPEESCAAADGGYAPEGLEEQARCAGTGGYQGGESPARKPLMEMSAREIGDMGEHIACCYLQNHGYRIISRNWMCKMGEADIVATQQDEDGNDVCVLVEVKTRLSLGKEDDGMPELAVNGEKQKRYRGIAETFLSVSTQFHQVRFDVIAIKIVAEHSAKLRHLIGAYEADD</sequence>
<protein>
    <recommendedName>
        <fullName evidence="2">UPF0102 protein HF885_06330</fullName>
    </recommendedName>
</protein>
<feature type="region of interest" description="Disordered" evidence="3">
    <location>
        <begin position="1"/>
        <end position="20"/>
    </location>
</feature>
<dbReference type="EMBL" id="JABAGR010000005">
    <property type="protein sequence ID" value="NMF26047.1"/>
    <property type="molecule type" value="Genomic_DNA"/>
</dbReference>
<dbReference type="PANTHER" id="PTHR34039:SF1">
    <property type="entry name" value="UPF0102 PROTEIN YRAN"/>
    <property type="match status" value="1"/>
</dbReference>
<evidence type="ECO:0000313" key="4">
    <source>
        <dbReference type="EMBL" id="NMF26047.1"/>
    </source>
</evidence>
<dbReference type="InterPro" id="IPR011335">
    <property type="entry name" value="Restrct_endonuc-II-like"/>
</dbReference>
<dbReference type="InterPro" id="IPR011856">
    <property type="entry name" value="tRNA_endonuc-like_dom_sf"/>
</dbReference>
<name>A0A7X9TBB2_9ACTN</name>
<comment type="similarity">
    <text evidence="1 2">Belongs to the UPF0102 family.</text>
</comment>
<gene>
    <name evidence="4" type="ORF">HF885_06330</name>
</gene>
<evidence type="ECO:0000256" key="1">
    <source>
        <dbReference type="ARBA" id="ARBA00006738"/>
    </source>
</evidence>
<dbReference type="SUPFAM" id="SSF52980">
    <property type="entry name" value="Restriction endonuclease-like"/>
    <property type="match status" value="1"/>
</dbReference>
<dbReference type="GO" id="GO:0003676">
    <property type="term" value="F:nucleic acid binding"/>
    <property type="evidence" value="ECO:0007669"/>
    <property type="project" value="InterPro"/>
</dbReference>
<dbReference type="RefSeq" id="WP_170104111.1">
    <property type="nucleotide sequence ID" value="NZ_JABAGR010000005.1"/>
</dbReference>
<feature type="compositionally biased region" description="Acidic residues" evidence="3">
    <location>
        <begin position="1"/>
        <end position="12"/>
    </location>
</feature>
<proteinExistence type="inferred from homology"/>
<accession>A0A7X9TBB2</accession>
<evidence type="ECO:0000256" key="3">
    <source>
        <dbReference type="SAM" id="MobiDB-lite"/>
    </source>
</evidence>
<dbReference type="Pfam" id="PF02021">
    <property type="entry name" value="UPF0102"/>
    <property type="match status" value="1"/>
</dbReference>
<organism evidence="4 5">
    <name type="scientific">Parafannyhessea umbonata</name>
    <dbReference type="NCBI Taxonomy" id="604330"/>
    <lineage>
        <taxon>Bacteria</taxon>
        <taxon>Bacillati</taxon>
        <taxon>Actinomycetota</taxon>
        <taxon>Coriobacteriia</taxon>
        <taxon>Coriobacteriales</taxon>
        <taxon>Atopobiaceae</taxon>
        <taxon>Parafannyhessea</taxon>
    </lineage>
</organism>
<reference evidence="4 5" key="1">
    <citation type="submission" date="2020-04" db="EMBL/GenBank/DDBJ databases">
        <authorList>
            <person name="Hitch T.C.A."/>
            <person name="Wylensek D."/>
            <person name="Clavel T."/>
        </authorList>
    </citation>
    <scope>NUCLEOTIDE SEQUENCE [LARGE SCALE GENOMIC DNA]</scope>
    <source>
        <strain evidence="4 5">105184</strain>
    </source>
</reference>
<evidence type="ECO:0000313" key="5">
    <source>
        <dbReference type="Proteomes" id="UP000565613"/>
    </source>
</evidence>
<dbReference type="Proteomes" id="UP000565613">
    <property type="component" value="Unassembled WGS sequence"/>
</dbReference>
<comment type="caution">
    <text evidence="4">The sequence shown here is derived from an EMBL/GenBank/DDBJ whole genome shotgun (WGS) entry which is preliminary data.</text>
</comment>
<dbReference type="Gene3D" id="3.40.1350.10">
    <property type="match status" value="1"/>
</dbReference>
<dbReference type="AlphaFoldDB" id="A0A7X9TBB2"/>
<evidence type="ECO:0000256" key="2">
    <source>
        <dbReference type="HAMAP-Rule" id="MF_00048"/>
    </source>
</evidence>